<proteinExistence type="predicted"/>
<dbReference type="Proteomes" id="UP000825935">
    <property type="component" value="Chromosome 32"/>
</dbReference>
<organism evidence="1 2">
    <name type="scientific">Ceratopteris richardii</name>
    <name type="common">Triangle waterfern</name>
    <dbReference type="NCBI Taxonomy" id="49495"/>
    <lineage>
        <taxon>Eukaryota</taxon>
        <taxon>Viridiplantae</taxon>
        <taxon>Streptophyta</taxon>
        <taxon>Embryophyta</taxon>
        <taxon>Tracheophyta</taxon>
        <taxon>Polypodiopsida</taxon>
        <taxon>Polypodiidae</taxon>
        <taxon>Polypodiales</taxon>
        <taxon>Pteridineae</taxon>
        <taxon>Pteridaceae</taxon>
        <taxon>Parkerioideae</taxon>
        <taxon>Ceratopteris</taxon>
    </lineage>
</organism>
<dbReference type="EMBL" id="CM035437">
    <property type="protein sequence ID" value="KAH7287396.1"/>
    <property type="molecule type" value="Genomic_DNA"/>
</dbReference>
<evidence type="ECO:0000313" key="2">
    <source>
        <dbReference type="Proteomes" id="UP000825935"/>
    </source>
</evidence>
<sequence>MRHGLEFKRRMRALCDSYLHFVPLKWIEFDAREKKYVLSSLEIEFGIGWSHKWCLKEMRIFMEHHCDNARLLQRRELSQVIHHTYAKWAIMVL</sequence>
<comment type="caution">
    <text evidence="1">The sequence shown here is derived from an EMBL/GenBank/DDBJ whole genome shotgun (WGS) entry which is preliminary data.</text>
</comment>
<evidence type="ECO:0000313" key="1">
    <source>
        <dbReference type="EMBL" id="KAH7287396.1"/>
    </source>
</evidence>
<name>A0A8T2QTX8_CERRI</name>
<dbReference type="OrthoDB" id="10600305at2759"/>
<dbReference type="AlphaFoldDB" id="A0A8T2QTX8"/>
<accession>A0A8T2QTX8</accession>
<keyword evidence="2" id="KW-1185">Reference proteome</keyword>
<protein>
    <submittedName>
        <fullName evidence="1">Uncharacterized protein</fullName>
    </submittedName>
</protein>
<gene>
    <name evidence="1" type="ORF">KP509_32G054100</name>
</gene>
<reference evidence="1" key="1">
    <citation type="submission" date="2021-08" db="EMBL/GenBank/DDBJ databases">
        <title>WGS assembly of Ceratopteris richardii.</title>
        <authorList>
            <person name="Marchant D.B."/>
            <person name="Chen G."/>
            <person name="Jenkins J."/>
            <person name="Shu S."/>
            <person name="Leebens-Mack J."/>
            <person name="Grimwood J."/>
            <person name="Schmutz J."/>
            <person name="Soltis P."/>
            <person name="Soltis D."/>
            <person name="Chen Z.-H."/>
        </authorList>
    </citation>
    <scope>NUCLEOTIDE SEQUENCE</scope>
    <source>
        <strain evidence="1">Whitten #5841</strain>
        <tissue evidence="1">Leaf</tissue>
    </source>
</reference>